<dbReference type="EMBL" id="JAQOMS010000002">
    <property type="protein sequence ID" value="MDC2887894.1"/>
    <property type="molecule type" value="Genomic_DNA"/>
</dbReference>
<keyword evidence="2" id="KW-1185">Reference proteome</keyword>
<dbReference type="Proteomes" id="UP001528411">
    <property type="component" value="Unassembled WGS sequence"/>
</dbReference>
<evidence type="ECO:0000313" key="2">
    <source>
        <dbReference type="Proteomes" id="UP001528411"/>
    </source>
</evidence>
<evidence type="ECO:0000313" key="1">
    <source>
        <dbReference type="EMBL" id="MDC2887894.1"/>
    </source>
</evidence>
<protein>
    <submittedName>
        <fullName evidence="1">Uncharacterized protein</fullName>
    </submittedName>
</protein>
<dbReference type="RefSeq" id="WP_272179660.1">
    <property type="nucleotide sequence ID" value="NZ_JAQOMS010000002.1"/>
</dbReference>
<proteinExistence type="predicted"/>
<sequence length="116" mass="13128">MANQAVLLNYHYDMVKAKSHSAGHLSVPLTNITSFTDVLLAQSTSLSQLETLTKLLSIALFNDLNAYVDVKTRLDQLTELDGLYLVNRYQHHIKPVIFVTTELTDFVFKNFITKPT</sequence>
<gene>
    <name evidence="1" type="ORF">PN838_02405</name>
</gene>
<accession>A0ABT5F8N7</accession>
<name>A0ABT5F8N7_9GAMM</name>
<organism evidence="1 2">
    <name type="scientific">Psychrosphaera algicola</name>
    <dbReference type="NCBI Taxonomy" id="3023714"/>
    <lineage>
        <taxon>Bacteria</taxon>
        <taxon>Pseudomonadati</taxon>
        <taxon>Pseudomonadota</taxon>
        <taxon>Gammaproteobacteria</taxon>
        <taxon>Alteromonadales</taxon>
        <taxon>Pseudoalteromonadaceae</taxon>
        <taxon>Psychrosphaera</taxon>
    </lineage>
</organism>
<comment type="caution">
    <text evidence="1">The sequence shown here is derived from an EMBL/GenBank/DDBJ whole genome shotgun (WGS) entry which is preliminary data.</text>
</comment>
<reference evidence="1 2" key="1">
    <citation type="submission" date="2023-01" db="EMBL/GenBank/DDBJ databases">
        <title>Psychrosphaera sp. nov., isolated from marine algae.</title>
        <authorList>
            <person name="Bayburt H."/>
            <person name="Choi B.J."/>
            <person name="Kim J.M."/>
            <person name="Choi D.G."/>
            <person name="Jeon C.O."/>
        </authorList>
    </citation>
    <scope>NUCLEOTIDE SEQUENCE [LARGE SCALE GENOMIC DNA]</scope>
    <source>
        <strain evidence="1 2">G1-22</strain>
    </source>
</reference>